<dbReference type="PROSITE" id="PS51257">
    <property type="entry name" value="PROKAR_LIPOPROTEIN"/>
    <property type="match status" value="1"/>
</dbReference>
<evidence type="ECO:0000256" key="1">
    <source>
        <dbReference type="ARBA" id="ARBA00007553"/>
    </source>
</evidence>
<evidence type="ECO:0000256" key="7">
    <source>
        <dbReference type="PIRNR" id="PIRNR037945"/>
    </source>
</evidence>
<dbReference type="SMART" id="SM00701">
    <property type="entry name" value="PGRP"/>
    <property type="match status" value="1"/>
</dbReference>
<dbReference type="Gene3D" id="3.40.80.10">
    <property type="entry name" value="Peptidoglycan recognition protein-like"/>
    <property type="match status" value="1"/>
</dbReference>
<dbReference type="SMR" id="Q0KKW7"/>
<dbReference type="CDD" id="cd06583">
    <property type="entry name" value="PGRP"/>
    <property type="match status" value="1"/>
</dbReference>
<dbReference type="GO" id="GO:0009253">
    <property type="term" value="P:peptidoglycan catabolic process"/>
    <property type="evidence" value="ECO:0007669"/>
    <property type="project" value="InterPro"/>
</dbReference>
<dbReference type="Pfam" id="PF01510">
    <property type="entry name" value="Amidase_2"/>
    <property type="match status" value="1"/>
</dbReference>
<dbReference type="FunFam" id="3.40.80.10:FF:000001">
    <property type="entry name" value="Peptidoglycan recognition protein 1"/>
    <property type="match status" value="1"/>
</dbReference>
<feature type="domain" description="Peptidoglycan recognition protein family" evidence="11">
    <location>
        <begin position="31"/>
        <end position="174"/>
    </location>
</feature>
<protein>
    <recommendedName>
        <fullName evidence="7">Peptidoglycan-recognition protein</fullName>
    </recommendedName>
</protein>
<evidence type="ECO:0000313" key="12">
    <source>
        <dbReference type="EMBL" id="BAF03520.1"/>
    </source>
</evidence>
<keyword evidence="3 7" id="KW-0399">Innate immunity</keyword>
<dbReference type="GO" id="GO:0008270">
    <property type="term" value="F:zinc ion binding"/>
    <property type="evidence" value="ECO:0007669"/>
    <property type="project" value="InterPro"/>
</dbReference>
<dbReference type="PANTHER" id="PTHR11022:SF77">
    <property type="entry name" value="PEPTIDOGLYCAN-RECOGNITION PROTEIN LB"/>
    <property type="match status" value="1"/>
</dbReference>
<evidence type="ECO:0000256" key="4">
    <source>
        <dbReference type="ARBA" id="ARBA00022729"/>
    </source>
</evidence>
<dbReference type="InterPro" id="IPR017331">
    <property type="entry name" value="Peptidoglycan_recognition"/>
</dbReference>
<dbReference type="InterPro" id="IPR036505">
    <property type="entry name" value="Amidase/PGRP_sf"/>
</dbReference>
<keyword evidence="5 7" id="KW-0391">Immunity</keyword>
<evidence type="ECO:0000256" key="3">
    <source>
        <dbReference type="ARBA" id="ARBA00022588"/>
    </source>
</evidence>
<accession>Q0KKW7</accession>
<feature type="disulfide bond" evidence="8">
    <location>
        <begin position="68"/>
        <end position="74"/>
    </location>
</feature>
<dbReference type="InterPro" id="IPR015510">
    <property type="entry name" value="PGRP"/>
</dbReference>
<feature type="signal peptide" evidence="9">
    <location>
        <begin position="1"/>
        <end position="18"/>
    </location>
</feature>
<proteinExistence type="evidence at transcript level"/>
<dbReference type="GO" id="GO:0008745">
    <property type="term" value="F:N-acetylmuramoyl-L-alanine amidase activity"/>
    <property type="evidence" value="ECO:0007669"/>
    <property type="project" value="InterPro"/>
</dbReference>
<keyword evidence="6" id="KW-1015">Disulfide bond</keyword>
<dbReference type="InterPro" id="IPR006619">
    <property type="entry name" value="PGRP_domain_met/bac"/>
</dbReference>
<evidence type="ECO:0000256" key="2">
    <source>
        <dbReference type="ARBA" id="ARBA00011245"/>
    </source>
</evidence>
<sequence>MVKYVLIAIITLAGCVLSYPNPRSSAYSYAFPFVNKEQWGGRPSTGGSRLNSPVLYVVIHHTYIPGVCMTRVECSNAMRSMQNVHQLTNGWSDIGYNFAVGGEGSVYEGRGWTTVGAHAVGFNTNSIGIVLIGDWISNLPPARQLQTTKDLIAAGVKLGYIRPDYLLIGHRQASATECPGERLFREISTWEQFTSTV</sequence>
<evidence type="ECO:0000256" key="9">
    <source>
        <dbReference type="SAM" id="SignalP"/>
    </source>
</evidence>
<dbReference type="AlphaFoldDB" id="Q0KKW7"/>
<evidence type="ECO:0000256" key="8">
    <source>
        <dbReference type="PIRSR" id="PIRSR037945-1"/>
    </source>
</evidence>
<keyword evidence="4 9" id="KW-0732">Signal</keyword>
<gene>
    <name evidence="12" type="primary">PGRP-B</name>
</gene>
<dbReference type="PANTHER" id="PTHR11022">
    <property type="entry name" value="PEPTIDOGLYCAN RECOGNITION PROTEIN"/>
    <property type="match status" value="1"/>
</dbReference>
<feature type="chain" id="PRO_5004175221" description="Peptidoglycan-recognition protein" evidence="9">
    <location>
        <begin position="19"/>
        <end position="197"/>
    </location>
</feature>
<organism evidence="12">
    <name type="scientific">Samia ricini</name>
    <name type="common">Indian eri silkmoth</name>
    <name type="synonym">Samia cynthia ricini</name>
    <dbReference type="NCBI Taxonomy" id="63990"/>
    <lineage>
        <taxon>Eukaryota</taxon>
        <taxon>Metazoa</taxon>
        <taxon>Ecdysozoa</taxon>
        <taxon>Arthropoda</taxon>
        <taxon>Hexapoda</taxon>
        <taxon>Insecta</taxon>
        <taxon>Pterygota</taxon>
        <taxon>Neoptera</taxon>
        <taxon>Endopterygota</taxon>
        <taxon>Lepidoptera</taxon>
        <taxon>Glossata</taxon>
        <taxon>Ditrysia</taxon>
        <taxon>Bombycoidea</taxon>
        <taxon>Saturniidae</taxon>
        <taxon>Saturniinae</taxon>
        <taxon>Attacini</taxon>
        <taxon>Samia</taxon>
    </lineage>
</organism>
<dbReference type="EMBL" id="AB232693">
    <property type="protein sequence ID" value="BAF03520.1"/>
    <property type="molecule type" value="mRNA"/>
</dbReference>
<feature type="domain" description="N-acetylmuramoyl-L-alanine amidase" evidence="10">
    <location>
        <begin position="42"/>
        <end position="180"/>
    </location>
</feature>
<dbReference type="GO" id="GO:0042834">
    <property type="term" value="F:peptidoglycan binding"/>
    <property type="evidence" value="ECO:0007669"/>
    <property type="project" value="InterPro"/>
</dbReference>
<evidence type="ECO:0000256" key="5">
    <source>
        <dbReference type="ARBA" id="ARBA00022859"/>
    </source>
</evidence>
<dbReference type="GO" id="GO:0045087">
    <property type="term" value="P:innate immune response"/>
    <property type="evidence" value="ECO:0007669"/>
    <property type="project" value="UniProtKB-KW"/>
</dbReference>
<dbReference type="PIRSF" id="PIRSF037945">
    <property type="entry name" value="PGRPs"/>
    <property type="match status" value="1"/>
</dbReference>
<dbReference type="InterPro" id="IPR002502">
    <property type="entry name" value="Amidase_domain"/>
</dbReference>
<evidence type="ECO:0000259" key="11">
    <source>
        <dbReference type="SMART" id="SM00701"/>
    </source>
</evidence>
<comment type="similarity">
    <text evidence="1 7">Belongs to the N-acetylmuramoyl-L-alanine amidase 2 family.</text>
</comment>
<dbReference type="SUPFAM" id="SSF55846">
    <property type="entry name" value="N-acetylmuramoyl-L-alanine amidase-like"/>
    <property type="match status" value="1"/>
</dbReference>
<evidence type="ECO:0000259" key="10">
    <source>
        <dbReference type="SMART" id="SM00644"/>
    </source>
</evidence>
<name>Q0KKW7_SAMRI</name>
<reference evidence="12" key="1">
    <citation type="journal article" date="2007" name="Comp. Biochem. Physiol. B, Biochem. Mol. Biol.">
        <title>Three peptidoglycan recognition protein (PGRP) genes encoding potential amidase from eri-silkworm, Samia cynthia ricini.</title>
        <authorList>
            <person name="Hashimoto K."/>
            <person name="Mega K."/>
            <person name="Matsumoto Y."/>
            <person name="Bao Y."/>
            <person name="Yamano Y."/>
            <person name="Morishima I."/>
        </authorList>
    </citation>
    <scope>NUCLEOTIDE SEQUENCE</scope>
</reference>
<dbReference type="SMART" id="SM00644">
    <property type="entry name" value="Ami_2"/>
    <property type="match status" value="1"/>
</dbReference>
<evidence type="ECO:0000256" key="6">
    <source>
        <dbReference type="ARBA" id="ARBA00023157"/>
    </source>
</evidence>
<comment type="subunit">
    <text evidence="2">Monomer.</text>
</comment>